<dbReference type="RefSeq" id="XP_040754300.1">
    <property type="nucleotide sequence ID" value="XM_040899743.1"/>
</dbReference>
<organism evidence="8 9">
    <name type="scientific">Aspergillus ochraceoroseus IBT 24754</name>
    <dbReference type="NCBI Taxonomy" id="1392256"/>
    <lineage>
        <taxon>Eukaryota</taxon>
        <taxon>Fungi</taxon>
        <taxon>Dikarya</taxon>
        <taxon>Ascomycota</taxon>
        <taxon>Pezizomycotina</taxon>
        <taxon>Eurotiomycetes</taxon>
        <taxon>Eurotiomycetidae</taxon>
        <taxon>Eurotiales</taxon>
        <taxon>Aspergillaceae</taxon>
        <taxon>Aspergillus</taxon>
        <taxon>Aspergillus subgen. Nidulantes</taxon>
    </lineage>
</organism>
<dbReference type="Gene3D" id="1.20.1250.20">
    <property type="entry name" value="MFS general substrate transporter like domains"/>
    <property type="match status" value="1"/>
</dbReference>
<dbReference type="InterPro" id="IPR020846">
    <property type="entry name" value="MFS_dom"/>
</dbReference>
<dbReference type="GO" id="GO:0016020">
    <property type="term" value="C:membrane"/>
    <property type="evidence" value="ECO:0007669"/>
    <property type="project" value="UniProtKB-SubCell"/>
</dbReference>
<dbReference type="InterPro" id="IPR011701">
    <property type="entry name" value="MFS"/>
</dbReference>
<dbReference type="CDD" id="cd17330">
    <property type="entry name" value="MFS_SLC46_TetA_like"/>
    <property type="match status" value="1"/>
</dbReference>
<feature type="transmembrane region" description="Helical" evidence="6">
    <location>
        <begin position="137"/>
        <end position="155"/>
    </location>
</feature>
<evidence type="ECO:0000259" key="7">
    <source>
        <dbReference type="PROSITE" id="PS50850"/>
    </source>
</evidence>
<dbReference type="GO" id="GO:0022857">
    <property type="term" value="F:transmembrane transporter activity"/>
    <property type="evidence" value="ECO:0007669"/>
    <property type="project" value="InterPro"/>
</dbReference>
<reference evidence="8 9" key="1">
    <citation type="journal article" date="2018" name="Proc. Natl. Acad. Sci. U.S.A.">
        <title>Linking secondary metabolites to gene clusters through genome sequencing of six diverse Aspergillus species.</title>
        <authorList>
            <person name="Kaerboelling I."/>
            <person name="Vesth T.C."/>
            <person name="Frisvad J.C."/>
            <person name="Nybo J.L."/>
            <person name="Theobald S."/>
            <person name="Kuo A."/>
            <person name="Bowyer P."/>
            <person name="Matsuda Y."/>
            <person name="Mondo S."/>
            <person name="Lyhne E.K."/>
            <person name="Kogle M.E."/>
            <person name="Clum A."/>
            <person name="Lipzen A."/>
            <person name="Salamov A."/>
            <person name="Ngan C.Y."/>
            <person name="Daum C."/>
            <person name="Chiniquy J."/>
            <person name="Barry K."/>
            <person name="LaButti K."/>
            <person name="Haridas S."/>
            <person name="Simmons B.A."/>
            <person name="Magnuson J.K."/>
            <person name="Mortensen U.H."/>
            <person name="Larsen T.O."/>
            <person name="Grigoriev I.V."/>
            <person name="Baker S.E."/>
            <person name="Andersen M.R."/>
        </authorList>
    </citation>
    <scope>NUCLEOTIDE SEQUENCE [LARGE SCALE GENOMIC DNA]</scope>
    <source>
        <strain evidence="8 9">IBT 24754</strain>
    </source>
</reference>
<dbReference type="PANTHER" id="PTHR23504">
    <property type="entry name" value="MAJOR FACILITATOR SUPERFAMILY DOMAIN-CONTAINING PROTEIN 10"/>
    <property type="match status" value="1"/>
</dbReference>
<dbReference type="Pfam" id="PF07690">
    <property type="entry name" value="MFS_1"/>
    <property type="match status" value="1"/>
</dbReference>
<feature type="transmembrane region" description="Helical" evidence="6">
    <location>
        <begin position="28"/>
        <end position="50"/>
    </location>
</feature>
<evidence type="ECO:0000256" key="2">
    <source>
        <dbReference type="ARBA" id="ARBA00022448"/>
    </source>
</evidence>
<evidence type="ECO:0000313" key="8">
    <source>
        <dbReference type="EMBL" id="PTU22908.1"/>
    </source>
</evidence>
<comment type="subcellular location">
    <subcellularLocation>
        <location evidence="1">Membrane</location>
        <topology evidence="1">Multi-pass membrane protein</topology>
    </subcellularLocation>
</comment>
<dbReference type="OrthoDB" id="10262656at2759"/>
<feature type="transmembrane region" description="Helical" evidence="6">
    <location>
        <begin position="167"/>
        <end position="186"/>
    </location>
</feature>
<dbReference type="VEuPathDB" id="FungiDB:P175DRAFT_0529992"/>
<dbReference type="SUPFAM" id="SSF103473">
    <property type="entry name" value="MFS general substrate transporter"/>
    <property type="match status" value="1"/>
</dbReference>
<feature type="transmembrane region" description="Helical" evidence="6">
    <location>
        <begin position="413"/>
        <end position="432"/>
    </location>
</feature>
<dbReference type="AlphaFoldDB" id="A0A2T5M307"/>
<feature type="transmembrane region" description="Helical" evidence="6">
    <location>
        <begin position="444"/>
        <end position="463"/>
    </location>
</feature>
<evidence type="ECO:0000256" key="4">
    <source>
        <dbReference type="ARBA" id="ARBA00022989"/>
    </source>
</evidence>
<comment type="caution">
    <text evidence="8">The sequence shown here is derived from an EMBL/GenBank/DDBJ whole genome shotgun (WGS) entry which is preliminary data.</text>
</comment>
<dbReference type="InterPro" id="IPR036259">
    <property type="entry name" value="MFS_trans_sf"/>
</dbReference>
<keyword evidence="5 6" id="KW-0472">Membrane</keyword>
<dbReference type="PROSITE" id="PS50850">
    <property type="entry name" value="MFS"/>
    <property type="match status" value="1"/>
</dbReference>
<sequence length="641" mass="70343">MFKRPSCFQRWRNGEPAGYWSAFPIRQLFVLGMSDFVFAPGVLGVSVFAADGPCLNRRLFAEWLQGTFQPLVRICEPIAFMSIFPYVYHMVESFHVTDNDRKIALYAGLITSSFTFAEFSAGMFWGRMSDRIGRKPVLVMGLIGTAISMVVFGFAPNLPTAMIARSLGGLLNGNIGVLQTMVAEIVTVKEHQPRAYSIMPFIWCLGSIIGPALGGALSQPCDNYPWFFQRGTIFERFPFLLPNLVCVVILGSGVVVGLMFLEETHPEKKHRRDPGLELGNWLIAKCCYSRVKLSQDTDVQADPAAADYFDYENIPPPEYRSTESSPQLGPVKELDGLSECDDIEKQMNGQSGGTPKAFTKQVIFNIIAYGILAYHSVSFDQLMPVFLSTPKSNDNVTLPFQFTGGLALSTKTIGFMLAVQGVYSMIAQLWLFPFAVRHFGTLRTFRFVLLVWPPLYFLVPYLILLPEKLQMTAAYVALISKITFHVIAFPSTAILIANAAPSSKVLGSINGVAASTASLSRAFGPSVTGFLHSKGLDSGYSVISWWACGIVCAIGAIQSFSLEEAEPRKDAERESEPKVAPANSDALRASFAANKEAGSPEEVRRLLSSARTSVDEMEVLHLELTTPAGSNAETVELLAQD</sequence>
<feature type="transmembrane region" description="Helical" evidence="6">
    <location>
        <begin position="103"/>
        <end position="125"/>
    </location>
</feature>
<protein>
    <recommendedName>
        <fullName evidence="7">Major facilitator superfamily (MFS) profile domain-containing protein</fullName>
    </recommendedName>
</protein>
<feature type="transmembrane region" description="Helical" evidence="6">
    <location>
        <begin position="357"/>
        <end position="377"/>
    </location>
</feature>
<feature type="transmembrane region" description="Helical" evidence="6">
    <location>
        <begin position="475"/>
        <end position="498"/>
    </location>
</feature>
<feature type="transmembrane region" description="Helical" evidence="6">
    <location>
        <begin position="198"/>
        <end position="217"/>
    </location>
</feature>
<evidence type="ECO:0000256" key="1">
    <source>
        <dbReference type="ARBA" id="ARBA00004141"/>
    </source>
</evidence>
<name>A0A2T5M307_9EURO</name>
<dbReference type="Proteomes" id="UP000244073">
    <property type="component" value="Unassembled WGS sequence"/>
</dbReference>
<keyword evidence="2" id="KW-0813">Transport</keyword>
<gene>
    <name evidence="8" type="ORF">P175DRAFT_0529992</name>
</gene>
<dbReference type="GeneID" id="63816625"/>
<dbReference type="PANTHER" id="PTHR23504:SF15">
    <property type="entry name" value="MAJOR FACILITATOR SUPERFAMILY (MFS) PROFILE DOMAIN-CONTAINING PROTEIN"/>
    <property type="match status" value="1"/>
</dbReference>
<proteinExistence type="predicted"/>
<feature type="domain" description="Major facilitator superfamily (MFS) profile" evidence="7">
    <location>
        <begin position="27"/>
        <end position="567"/>
    </location>
</feature>
<feature type="transmembrane region" description="Helical" evidence="6">
    <location>
        <begin position="237"/>
        <end position="261"/>
    </location>
</feature>
<evidence type="ECO:0000256" key="3">
    <source>
        <dbReference type="ARBA" id="ARBA00022692"/>
    </source>
</evidence>
<dbReference type="EMBL" id="MSFN02000002">
    <property type="protein sequence ID" value="PTU22908.1"/>
    <property type="molecule type" value="Genomic_DNA"/>
</dbReference>
<evidence type="ECO:0000256" key="5">
    <source>
        <dbReference type="ARBA" id="ARBA00023136"/>
    </source>
</evidence>
<accession>A0A2T5M307</accession>
<keyword evidence="3 6" id="KW-0812">Transmembrane</keyword>
<evidence type="ECO:0000313" key="9">
    <source>
        <dbReference type="Proteomes" id="UP000244073"/>
    </source>
</evidence>
<evidence type="ECO:0000256" key="6">
    <source>
        <dbReference type="SAM" id="Phobius"/>
    </source>
</evidence>
<keyword evidence="4 6" id="KW-1133">Transmembrane helix</keyword>